<dbReference type="EMBL" id="JADYXP020000001">
    <property type="protein sequence ID" value="KAL0133433.1"/>
    <property type="molecule type" value="Genomic_DNA"/>
</dbReference>
<accession>A0AAW2H1J6</accession>
<evidence type="ECO:0000313" key="2">
    <source>
        <dbReference type="EMBL" id="KAL0133433.1"/>
    </source>
</evidence>
<keyword evidence="3" id="KW-1185">Reference proteome</keyword>
<gene>
    <name evidence="2" type="ORF">PUN28_000874</name>
</gene>
<protein>
    <submittedName>
        <fullName evidence="2">Uncharacterized protein</fullName>
    </submittedName>
</protein>
<proteinExistence type="predicted"/>
<dbReference type="Proteomes" id="UP001430953">
    <property type="component" value="Unassembled WGS sequence"/>
</dbReference>
<evidence type="ECO:0000256" key="1">
    <source>
        <dbReference type="SAM" id="MobiDB-lite"/>
    </source>
</evidence>
<feature type="region of interest" description="Disordered" evidence="1">
    <location>
        <begin position="56"/>
        <end position="88"/>
    </location>
</feature>
<organism evidence="2 3">
    <name type="scientific">Cardiocondyla obscurior</name>
    <dbReference type="NCBI Taxonomy" id="286306"/>
    <lineage>
        <taxon>Eukaryota</taxon>
        <taxon>Metazoa</taxon>
        <taxon>Ecdysozoa</taxon>
        <taxon>Arthropoda</taxon>
        <taxon>Hexapoda</taxon>
        <taxon>Insecta</taxon>
        <taxon>Pterygota</taxon>
        <taxon>Neoptera</taxon>
        <taxon>Endopterygota</taxon>
        <taxon>Hymenoptera</taxon>
        <taxon>Apocrita</taxon>
        <taxon>Aculeata</taxon>
        <taxon>Formicoidea</taxon>
        <taxon>Formicidae</taxon>
        <taxon>Myrmicinae</taxon>
        <taxon>Cardiocondyla</taxon>
    </lineage>
</organism>
<sequence>MLLVRKEVDIETEKYIGTEGIYFCLKTSMRSCPYIFVYIIYNKDLAQKVDDLTTDNETRQKGGASTTESMGLITACPRRRWQPVSASR</sequence>
<reference evidence="2 3" key="1">
    <citation type="submission" date="2023-03" db="EMBL/GenBank/DDBJ databases">
        <title>High recombination rates correlate with genetic variation in Cardiocondyla obscurior ants.</title>
        <authorList>
            <person name="Errbii M."/>
        </authorList>
    </citation>
    <scope>NUCLEOTIDE SEQUENCE [LARGE SCALE GENOMIC DNA]</scope>
    <source>
        <strain evidence="2">Alpha-2009</strain>
        <tissue evidence="2">Whole body</tissue>
    </source>
</reference>
<comment type="caution">
    <text evidence="2">The sequence shown here is derived from an EMBL/GenBank/DDBJ whole genome shotgun (WGS) entry which is preliminary data.</text>
</comment>
<evidence type="ECO:0000313" key="3">
    <source>
        <dbReference type="Proteomes" id="UP001430953"/>
    </source>
</evidence>
<dbReference type="AlphaFoldDB" id="A0AAW2H1J6"/>
<name>A0AAW2H1J6_9HYME</name>